<evidence type="ECO:0000313" key="2">
    <source>
        <dbReference type="Proteomes" id="UP001431313"/>
    </source>
</evidence>
<protein>
    <submittedName>
        <fullName evidence="1">Uncharacterized protein</fullName>
    </submittedName>
</protein>
<gene>
    <name evidence="1" type="ORF">NX801_27405</name>
</gene>
<name>A0ABT2CPE6_9ACTN</name>
<keyword evidence="2" id="KW-1185">Reference proteome</keyword>
<proteinExistence type="predicted"/>
<evidence type="ECO:0000313" key="1">
    <source>
        <dbReference type="EMBL" id="MCS0639299.1"/>
    </source>
</evidence>
<comment type="caution">
    <text evidence="1">The sequence shown here is derived from an EMBL/GenBank/DDBJ whole genome shotgun (WGS) entry which is preliminary data.</text>
</comment>
<reference evidence="1" key="1">
    <citation type="submission" date="2022-08" db="EMBL/GenBank/DDBJ databases">
        <authorList>
            <person name="Somphong A."/>
            <person name="Phongsopitanun W."/>
        </authorList>
    </citation>
    <scope>NUCLEOTIDE SEQUENCE</scope>
    <source>
        <strain evidence="1">LP05-1</strain>
    </source>
</reference>
<organism evidence="1 2">
    <name type="scientific">Streptomyces pyxinae</name>
    <dbReference type="NCBI Taxonomy" id="2970734"/>
    <lineage>
        <taxon>Bacteria</taxon>
        <taxon>Bacillati</taxon>
        <taxon>Actinomycetota</taxon>
        <taxon>Actinomycetes</taxon>
        <taxon>Kitasatosporales</taxon>
        <taxon>Streptomycetaceae</taxon>
        <taxon>Streptomyces</taxon>
    </lineage>
</organism>
<dbReference type="EMBL" id="JANUGQ010000034">
    <property type="protein sequence ID" value="MCS0639299.1"/>
    <property type="molecule type" value="Genomic_DNA"/>
</dbReference>
<dbReference type="RefSeq" id="WP_258790632.1">
    <property type="nucleotide sequence ID" value="NZ_JANUGQ010000034.1"/>
</dbReference>
<sequence length="150" mass="16503">MRGLDYTPVRMDPGPAREKAKEVSSRLLEMTGVKGKVTEPGPRVSRCYEYGDDLFSTTHPWSVYGLTDEQVDTGMANLRKALKENGWTITKDGKANSKAQSPEIYAENKAEQFAMNVTALKHEGPDTMLNFSVVSACYRAASASALDGEY</sequence>
<dbReference type="Proteomes" id="UP001431313">
    <property type="component" value="Unassembled WGS sequence"/>
</dbReference>
<accession>A0ABT2CPE6</accession>